<evidence type="ECO:0000313" key="3">
    <source>
        <dbReference type="Proteomes" id="UP001059196"/>
    </source>
</evidence>
<feature type="compositionally biased region" description="Polar residues" evidence="1">
    <location>
        <begin position="114"/>
        <end position="125"/>
    </location>
</feature>
<name>A0A9E7PLR2_9CAUD</name>
<reference evidence="2" key="1">
    <citation type="submission" date="2022-07" db="EMBL/GenBank/DDBJ databases">
        <authorList>
            <person name="Kazantseva O.A."/>
            <person name="Piligrimova E.G."/>
            <person name="Shadrin A.M."/>
        </authorList>
    </citation>
    <scope>NUCLEOTIDE SEQUENCE</scope>
</reference>
<evidence type="ECO:0000313" key="2">
    <source>
        <dbReference type="EMBL" id="UUW40203.1"/>
    </source>
</evidence>
<dbReference type="Proteomes" id="UP001059196">
    <property type="component" value="Segment"/>
</dbReference>
<proteinExistence type="predicted"/>
<organism evidence="2 3">
    <name type="scientific">Bacillus phage B13</name>
    <dbReference type="NCBI Taxonomy" id="2969659"/>
    <lineage>
        <taxon>Viruses</taxon>
        <taxon>Duplodnaviria</taxon>
        <taxon>Heunggongvirae</taxon>
        <taxon>Uroviricota</taxon>
        <taxon>Caudoviricetes</taxon>
        <taxon>Bunatrivirus</taxon>
        <taxon>Bunatrivirus B13</taxon>
    </lineage>
</organism>
<keyword evidence="3" id="KW-1185">Reference proteome</keyword>
<evidence type="ECO:0000256" key="1">
    <source>
        <dbReference type="SAM" id="MobiDB-lite"/>
    </source>
</evidence>
<feature type="region of interest" description="Disordered" evidence="1">
    <location>
        <begin position="104"/>
        <end position="125"/>
    </location>
</feature>
<accession>A0A9E7PLR2</accession>
<protein>
    <submittedName>
        <fullName evidence="2">Transcriptional regulator</fullName>
    </submittedName>
</protein>
<dbReference type="EMBL" id="OP066531">
    <property type="protein sequence ID" value="UUW40203.1"/>
    <property type="molecule type" value="Genomic_DNA"/>
</dbReference>
<gene>
    <name evidence="2" type="ORF">phageB13_17</name>
</gene>
<sequence length="125" mass="14155">MNDINYMMPFQEGATLPYMGRIVDIKRTENGVFVQIPADMLDNAGIANDTSKVEVWRQMDDGGAICFRVLTKCELCGRGSRLYELDLGVAKRRICANDYFKLTGEYPPQGPLPTENNTQTEQEQR</sequence>